<evidence type="ECO:0008006" key="3">
    <source>
        <dbReference type="Google" id="ProtNLM"/>
    </source>
</evidence>
<dbReference type="Proteomes" id="UP001066276">
    <property type="component" value="Chromosome 6"/>
</dbReference>
<dbReference type="PANTHER" id="PTHR47027">
    <property type="entry name" value="REVERSE TRANSCRIPTASE DOMAIN-CONTAINING PROTEIN"/>
    <property type="match status" value="1"/>
</dbReference>
<keyword evidence="2" id="KW-1185">Reference proteome</keyword>
<accession>A0AAV7QIH6</accession>
<gene>
    <name evidence="1" type="ORF">NDU88_004664</name>
</gene>
<evidence type="ECO:0000313" key="1">
    <source>
        <dbReference type="EMBL" id="KAJ1138273.1"/>
    </source>
</evidence>
<protein>
    <recommendedName>
        <fullName evidence="3">Reverse transcriptase domain-containing protein</fullName>
    </recommendedName>
</protein>
<dbReference type="EMBL" id="JANPWB010000010">
    <property type="protein sequence ID" value="KAJ1138273.1"/>
    <property type="molecule type" value="Genomic_DNA"/>
</dbReference>
<organism evidence="1 2">
    <name type="scientific">Pleurodeles waltl</name>
    <name type="common">Iberian ribbed newt</name>
    <dbReference type="NCBI Taxonomy" id="8319"/>
    <lineage>
        <taxon>Eukaryota</taxon>
        <taxon>Metazoa</taxon>
        <taxon>Chordata</taxon>
        <taxon>Craniata</taxon>
        <taxon>Vertebrata</taxon>
        <taxon>Euteleostomi</taxon>
        <taxon>Amphibia</taxon>
        <taxon>Batrachia</taxon>
        <taxon>Caudata</taxon>
        <taxon>Salamandroidea</taxon>
        <taxon>Salamandridae</taxon>
        <taxon>Pleurodelinae</taxon>
        <taxon>Pleurodeles</taxon>
    </lineage>
</organism>
<comment type="caution">
    <text evidence="1">The sequence shown here is derived from an EMBL/GenBank/DDBJ whole genome shotgun (WGS) entry which is preliminary data.</text>
</comment>
<proteinExistence type="predicted"/>
<evidence type="ECO:0000313" key="2">
    <source>
        <dbReference type="Proteomes" id="UP001066276"/>
    </source>
</evidence>
<reference evidence="1" key="1">
    <citation type="journal article" date="2022" name="bioRxiv">
        <title>Sequencing and chromosome-scale assembly of the giantPleurodeles waltlgenome.</title>
        <authorList>
            <person name="Brown T."/>
            <person name="Elewa A."/>
            <person name="Iarovenko S."/>
            <person name="Subramanian E."/>
            <person name="Araus A.J."/>
            <person name="Petzold A."/>
            <person name="Susuki M."/>
            <person name="Suzuki K.-i.T."/>
            <person name="Hayashi T."/>
            <person name="Toyoda A."/>
            <person name="Oliveira C."/>
            <person name="Osipova E."/>
            <person name="Leigh N.D."/>
            <person name="Simon A."/>
            <person name="Yun M.H."/>
        </authorList>
    </citation>
    <scope>NUCLEOTIDE SEQUENCE</scope>
    <source>
        <strain evidence="1">20211129_DDA</strain>
        <tissue evidence="1">Liver</tissue>
    </source>
</reference>
<dbReference type="AlphaFoldDB" id="A0AAV7QIH6"/>
<sequence>MEDGHLPESQWGFGGEKGTVDMIFAAHQLQKKWQEQDRDLYTMFMDLTKAFETVSHEGLWRITEKFGFPGKFISMVRQFHMLA</sequence>
<name>A0AAV7QIH6_PLEWA</name>
<dbReference type="PANTHER" id="PTHR47027:SF26">
    <property type="entry name" value="REVERSE TRANSCRIPTASE DOMAIN-CONTAINING PROTEIN"/>
    <property type="match status" value="1"/>
</dbReference>